<dbReference type="AlphaFoldDB" id="A0A315XMS7"/>
<dbReference type="SMART" id="SM00028">
    <property type="entry name" value="TPR"/>
    <property type="match status" value="4"/>
</dbReference>
<evidence type="ECO:0000256" key="1">
    <source>
        <dbReference type="ARBA" id="ARBA00022737"/>
    </source>
</evidence>
<dbReference type="PANTHER" id="PTHR44943:SF4">
    <property type="entry name" value="TPR REPEAT-CONTAINING PROTEIN MJ0798"/>
    <property type="match status" value="1"/>
</dbReference>
<dbReference type="SUPFAM" id="SSF48452">
    <property type="entry name" value="TPR-like"/>
    <property type="match status" value="1"/>
</dbReference>
<dbReference type="InterPro" id="IPR051685">
    <property type="entry name" value="Ycf3/AcsC/BcsC/TPR_MFPF"/>
</dbReference>
<proteinExistence type="predicted"/>
<accession>A0A315XMS7</accession>
<evidence type="ECO:0000256" key="2">
    <source>
        <dbReference type="ARBA" id="ARBA00022803"/>
    </source>
</evidence>
<reference evidence="3 4" key="1">
    <citation type="submission" date="2017-03" db="EMBL/GenBank/DDBJ databases">
        <title>Genome sequence of Methanobrevibacter thaueri.</title>
        <authorList>
            <person name="Poehlein A."/>
            <person name="Seedorf H."/>
            <person name="Daniel R."/>
        </authorList>
    </citation>
    <scope>NUCLEOTIDE SEQUENCE [LARGE SCALE GENOMIC DNA]</scope>
    <source>
        <strain evidence="3 4">DSM 11995</strain>
    </source>
</reference>
<protein>
    <submittedName>
        <fullName evidence="3">Tetratricopeptide repeat protein</fullName>
    </submittedName>
</protein>
<organism evidence="3 4">
    <name type="scientific">Methanobrevibacter thaueri</name>
    <dbReference type="NCBI Taxonomy" id="190975"/>
    <lineage>
        <taxon>Archaea</taxon>
        <taxon>Methanobacteriati</taxon>
        <taxon>Methanobacteriota</taxon>
        <taxon>Methanomada group</taxon>
        <taxon>Methanobacteria</taxon>
        <taxon>Methanobacteriales</taxon>
        <taxon>Methanobacteriaceae</taxon>
        <taxon>Methanobrevibacter</taxon>
    </lineage>
</organism>
<dbReference type="Proteomes" id="UP000251717">
    <property type="component" value="Unassembled WGS sequence"/>
</dbReference>
<dbReference type="PANTHER" id="PTHR44943">
    <property type="entry name" value="CELLULOSE SYNTHASE OPERON PROTEIN C"/>
    <property type="match status" value="1"/>
</dbReference>
<sequence>MTFSNIPDELHYEKEAGKVRFTFNGLSTSWMSLDDPFIKRIDEDNLNSEFLGQHITKEIEIKNTLDEAFSHLASEKYPRAIDDFDEVLYYDPDYAEALMGKSHALYCQRHFVKSLRYYKRAIKADESLEDWDYYKLLLEKSHEERDSFPKLKLNIYAGDELFAKGEFEKAVESYDRALANPSKFKDKILSKLLNKKASALVQLERYGDALKCFEKSGNDFSYFGQGYCEYKLDLPVNDRFRGYLDIDKKFQLQQAIILNELGFRDESKEICDYLSENHFKRDELYFALKELEDFFN</sequence>
<keyword evidence="4" id="KW-1185">Reference proteome</keyword>
<comment type="caution">
    <text evidence="3">The sequence shown here is derived from an EMBL/GenBank/DDBJ whole genome shotgun (WGS) entry which is preliminary data.</text>
</comment>
<keyword evidence="2" id="KW-0802">TPR repeat</keyword>
<dbReference type="Pfam" id="PF13432">
    <property type="entry name" value="TPR_16"/>
    <property type="match status" value="1"/>
</dbReference>
<evidence type="ECO:0000313" key="3">
    <source>
        <dbReference type="EMBL" id="PWB87313.1"/>
    </source>
</evidence>
<dbReference type="InterPro" id="IPR011990">
    <property type="entry name" value="TPR-like_helical_dom_sf"/>
</dbReference>
<keyword evidence="1" id="KW-0677">Repeat</keyword>
<name>A0A315XMS7_9EURY</name>
<dbReference type="EMBL" id="MZGS01000021">
    <property type="protein sequence ID" value="PWB87313.1"/>
    <property type="molecule type" value="Genomic_DNA"/>
</dbReference>
<dbReference type="RefSeq" id="WP_116592062.1">
    <property type="nucleotide sequence ID" value="NZ_MZGS01000021.1"/>
</dbReference>
<dbReference type="OrthoDB" id="115601at2157"/>
<evidence type="ECO:0000313" key="4">
    <source>
        <dbReference type="Proteomes" id="UP000251717"/>
    </source>
</evidence>
<dbReference type="InterPro" id="IPR019734">
    <property type="entry name" value="TPR_rpt"/>
</dbReference>
<gene>
    <name evidence="3" type="ORF">MBBTH_11100</name>
</gene>
<dbReference type="Gene3D" id="1.25.40.10">
    <property type="entry name" value="Tetratricopeptide repeat domain"/>
    <property type="match status" value="2"/>
</dbReference>